<feature type="region of interest" description="Disordered" evidence="8">
    <location>
        <begin position="1"/>
        <end position="24"/>
    </location>
</feature>
<keyword evidence="5" id="KW-0010">Activator</keyword>
<organism evidence="12 13">
    <name type="scientific">Hibiscus sabdariffa</name>
    <name type="common">roselle</name>
    <dbReference type="NCBI Taxonomy" id="183260"/>
    <lineage>
        <taxon>Eukaryota</taxon>
        <taxon>Viridiplantae</taxon>
        <taxon>Streptophyta</taxon>
        <taxon>Embryophyta</taxon>
        <taxon>Tracheophyta</taxon>
        <taxon>Spermatophyta</taxon>
        <taxon>Magnoliopsida</taxon>
        <taxon>eudicotyledons</taxon>
        <taxon>Gunneridae</taxon>
        <taxon>Pentapetalae</taxon>
        <taxon>rosids</taxon>
        <taxon>malvids</taxon>
        <taxon>Malvales</taxon>
        <taxon>Malvaceae</taxon>
        <taxon>Malvoideae</taxon>
        <taxon>Hibiscus</taxon>
    </lineage>
</organism>
<evidence type="ECO:0000256" key="5">
    <source>
        <dbReference type="ARBA" id="ARBA00023159"/>
    </source>
</evidence>
<evidence type="ECO:0000259" key="11">
    <source>
        <dbReference type="Pfam" id="PF20452"/>
    </source>
</evidence>
<gene>
    <name evidence="12" type="ORF">V6N12_053090</name>
</gene>
<dbReference type="PANTHER" id="PTHR31713:SF43">
    <property type="entry name" value="CALMODULIN-BINDING PROTEIN 60 G"/>
    <property type="match status" value="1"/>
</dbReference>
<proteinExistence type="inferred from homology"/>
<comment type="similarity">
    <text evidence="2">Belongs to the plant ACBP60 protein family.</text>
</comment>
<comment type="subcellular location">
    <subcellularLocation>
        <location evidence="1">Nucleus</location>
    </subcellularLocation>
</comment>
<evidence type="ECO:0000256" key="1">
    <source>
        <dbReference type="ARBA" id="ARBA00004123"/>
    </source>
</evidence>
<sequence length="543" mass="60393">MKLPSKRAAPGGADERFESMAPELKRRATPTLKKSIMGFGGISFNRIVVSLEPMLRSWVREEVERAFLSSFHPSSRSLLNQIEASRGRGLQLRFVNKLPSTIFTGSKVEAEDGETIRIILVDATTETMVSSGSLSSIKVEIVVLNGEFGTDEREDWTESEFNASVLRERQGKRPLVTGDLSITLVDGVGTVDNVIFTDNSSWIRSRKFRLGARIVQRISGESTIREATSEAFMVKDHRGELYKKHYPPFSHDEVWRLERIAKDGAFHKRLTSNNIFTVKEFLRLHVIDPSALRNVLGPGISNRVWDIIIDHALSCALDDDEWYSYYGTAQRVGLLLDSIYRVVAVTLDGENYHPVEKLIFSQKLLAEDAKRQAYKNVRDLVLVDRRATMGPSMPLTNLLPEPLSIPNLLLQQPDFSVENQDEPDTSNETASDWEESSIPMGRRVCHFATEDNSQAQMPICTSTTPAWGLASGPNISTSASESSVGIISPFPNVNSLNMRESIDVWPKARWLKLRAVSNGGRLVAVQHEGGSPLGGKTLLGVLA</sequence>
<evidence type="ECO:0000313" key="13">
    <source>
        <dbReference type="Proteomes" id="UP001472677"/>
    </source>
</evidence>
<evidence type="ECO:0000256" key="6">
    <source>
        <dbReference type="ARBA" id="ARBA00023163"/>
    </source>
</evidence>
<evidence type="ECO:0000256" key="3">
    <source>
        <dbReference type="ARBA" id="ARBA00023015"/>
    </source>
</evidence>
<dbReference type="InterPro" id="IPR046831">
    <property type="entry name" value="Calmodulin_bind_N"/>
</dbReference>
<evidence type="ECO:0000256" key="4">
    <source>
        <dbReference type="ARBA" id="ARBA00023125"/>
    </source>
</evidence>
<feature type="domain" description="Calmodulin binding protein-like N-terminal" evidence="9">
    <location>
        <begin position="90"/>
        <end position="237"/>
    </location>
</feature>
<feature type="region of interest" description="Disordered" evidence="8">
    <location>
        <begin position="417"/>
        <end position="436"/>
    </location>
</feature>
<dbReference type="Pfam" id="PF20451">
    <property type="entry name" value="Calmod_bind_M"/>
    <property type="match status" value="1"/>
</dbReference>
<protein>
    <recommendedName>
        <fullName evidence="14">Calmodulin-binding protein</fullName>
    </recommendedName>
</protein>
<keyword evidence="7" id="KW-0539">Nucleus</keyword>
<dbReference type="Pfam" id="PF07887">
    <property type="entry name" value="Calmodulin_bind"/>
    <property type="match status" value="1"/>
</dbReference>
<keyword evidence="13" id="KW-1185">Reference proteome</keyword>
<dbReference type="InterPro" id="IPR046829">
    <property type="entry name" value="Calmod_bind_C"/>
</dbReference>
<evidence type="ECO:0000256" key="2">
    <source>
        <dbReference type="ARBA" id="ARBA00007214"/>
    </source>
</evidence>
<evidence type="ECO:0000259" key="9">
    <source>
        <dbReference type="Pfam" id="PF07887"/>
    </source>
</evidence>
<evidence type="ECO:0000256" key="7">
    <source>
        <dbReference type="ARBA" id="ARBA00023242"/>
    </source>
</evidence>
<evidence type="ECO:0000313" key="12">
    <source>
        <dbReference type="EMBL" id="KAK8531623.1"/>
    </source>
</evidence>
<feature type="domain" description="Calmodulin binding protein C-terminal" evidence="11">
    <location>
        <begin position="321"/>
        <end position="381"/>
    </location>
</feature>
<name>A0ABR2D9A8_9ROSI</name>
<dbReference type="PANTHER" id="PTHR31713">
    <property type="entry name" value="OS02G0177800 PROTEIN"/>
    <property type="match status" value="1"/>
</dbReference>
<keyword evidence="6" id="KW-0804">Transcription</keyword>
<keyword evidence="4" id="KW-0238">DNA-binding</keyword>
<comment type="caution">
    <text evidence="12">The sequence shown here is derived from an EMBL/GenBank/DDBJ whole genome shotgun (WGS) entry which is preliminary data.</text>
</comment>
<feature type="domain" description="Calmodulin binding protein central" evidence="10">
    <location>
        <begin position="251"/>
        <end position="315"/>
    </location>
</feature>
<dbReference type="Proteomes" id="UP001472677">
    <property type="component" value="Unassembled WGS sequence"/>
</dbReference>
<dbReference type="EMBL" id="JBBPBM010000034">
    <property type="protein sequence ID" value="KAK8531623.1"/>
    <property type="molecule type" value="Genomic_DNA"/>
</dbReference>
<evidence type="ECO:0000256" key="8">
    <source>
        <dbReference type="SAM" id="MobiDB-lite"/>
    </source>
</evidence>
<dbReference type="Pfam" id="PF20452">
    <property type="entry name" value="Calmod_bind_C"/>
    <property type="match status" value="1"/>
</dbReference>
<dbReference type="InterPro" id="IPR012416">
    <property type="entry name" value="CBP60"/>
</dbReference>
<keyword evidence="3" id="KW-0805">Transcription regulation</keyword>
<dbReference type="InterPro" id="IPR046830">
    <property type="entry name" value="Calmod_bind_M"/>
</dbReference>
<feature type="compositionally biased region" description="Acidic residues" evidence="8">
    <location>
        <begin position="419"/>
        <end position="435"/>
    </location>
</feature>
<accession>A0ABR2D9A8</accession>
<evidence type="ECO:0008006" key="14">
    <source>
        <dbReference type="Google" id="ProtNLM"/>
    </source>
</evidence>
<evidence type="ECO:0000259" key="10">
    <source>
        <dbReference type="Pfam" id="PF20451"/>
    </source>
</evidence>
<reference evidence="12 13" key="1">
    <citation type="journal article" date="2024" name="G3 (Bethesda)">
        <title>Genome assembly of Hibiscus sabdariffa L. provides insights into metabolisms of medicinal natural products.</title>
        <authorList>
            <person name="Kim T."/>
        </authorList>
    </citation>
    <scope>NUCLEOTIDE SEQUENCE [LARGE SCALE GENOMIC DNA]</scope>
    <source>
        <strain evidence="12">TK-2024</strain>
        <tissue evidence="12">Old leaves</tissue>
    </source>
</reference>
<feature type="compositionally biased region" description="Basic and acidic residues" evidence="8">
    <location>
        <begin position="13"/>
        <end position="24"/>
    </location>
</feature>